<sequence>MITKILILSAVIASFNIVVGHPVEVNDAAIDLLTWQWSTYPFDFSSNPYTRHSLLLTTIPINNGYTSECVISSSRLTAALNPNELLQQKLPPYYGYFTSPIAQFPLSHSEVNKTPITKAKRLKLQNKMNDAINNKDDFKSDVGLLRAVQQVNPEFVIEEISPVANQHILTTTTSERTSKPIKLLVSPTPSPHLGEAFPKFSEKNIRRNELKVEATGKTATSGTTPQIPFGTYFLPYLSKDRNYGSKTSALILEPHSKAVVGNGGTAVSTPISRAFLKRGVPTNVYFNPESVAIAGVGGKAHAQADLELDLVDSRY</sequence>
<feature type="domain" description="DUF4774" evidence="2">
    <location>
        <begin position="249"/>
        <end position="304"/>
    </location>
</feature>
<name>W8C502_CERCA</name>
<feature type="signal peptide" evidence="1">
    <location>
        <begin position="1"/>
        <end position="20"/>
    </location>
</feature>
<dbReference type="EMBL" id="GAMC01005164">
    <property type="protein sequence ID" value="JAC01392.1"/>
    <property type="molecule type" value="mRNA"/>
</dbReference>
<dbReference type="AlphaFoldDB" id="W8C502"/>
<reference evidence="3" key="1">
    <citation type="submission" date="2013-07" db="EMBL/GenBank/DDBJ databases">
        <authorList>
            <person name="Geib S."/>
        </authorList>
    </citation>
    <scope>NUCLEOTIDE SEQUENCE</scope>
</reference>
<evidence type="ECO:0000256" key="1">
    <source>
        <dbReference type="SAM" id="SignalP"/>
    </source>
</evidence>
<keyword evidence="1" id="KW-0732">Signal</keyword>
<dbReference type="EMBL" id="GAMC01005159">
    <property type="protein sequence ID" value="JAC01397.1"/>
    <property type="molecule type" value="mRNA"/>
</dbReference>
<organism evidence="3">
    <name type="scientific">Ceratitis capitata</name>
    <name type="common">Mediterranean fruit fly</name>
    <name type="synonym">Tephritis capitata</name>
    <dbReference type="NCBI Taxonomy" id="7213"/>
    <lineage>
        <taxon>Eukaryota</taxon>
        <taxon>Metazoa</taxon>
        <taxon>Ecdysozoa</taxon>
        <taxon>Arthropoda</taxon>
        <taxon>Hexapoda</taxon>
        <taxon>Insecta</taxon>
        <taxon>Pterygota</taxon>
        <taxon>Neoptera</taxon>
        <taxon>Endopterygota</taxon>
        <taxon>Diptera</taxon>
        <taxon>Brachycera</taxon>
        <taxon>Muscomorpha</taxon>
        <taxon>Tephritoidea</taxon>
        <taxon>Tephritidae</taxon>
        <taxon>Ceratitis</taxon>
        <taxon>Ceratitis</taxon>
    </lineage>
</organism>
<dbReference type="Pfam" id="PF15999">
    <property type="entry name" value="DUF4774"/>
    <property type="match status" value="1"/>
</dbReference>
<proteinExistence type="evidence at transcript level"/>
<feature type="chain" id="PRO_5007737186" description="DUF4774 domain-containing protein" evidence="1">
    <location>
        <begin position="21"/>
        <end position="315"/>
    </location>
</feature>
<reference evidence="3" key="2">
    <citation type="journal article" date="2014" name="BMC Genomics">
        <title>A genomic perspective to assessing quality of mass-reared SIT flies used in Mediterranean fruit fly (Ceratitis capitata) eradication in California.</title>
        <authorList>
            <person name="Calla B."/>
            <person name="Hall B."/>
            <person name="Hou S."/>
            <person name="Geib S.M."/>
        </authorList>
    </citation>
    <scope>NUCLEOTIDE SEQUENCE</scope>
</reference>
<evidence type="ECO:0000259" key="2">
    <source>
        <dbReference type="Pfam" id="PF15999"/>
    </source>
</evidence>
<protein>
    <recommendedName>
        <fullName evidence="2">DUF4774 domain-containing protein</fullName>
    </recommendedName>
</protein>
<dbReference type="InterPro" id="IPR031942">
    <property type="entry name" value="DUF4774"/>
</dbReference>
<evidence type="ECO:0000313" key="3">
    <source>
        <dbReference type="EMBL" id="JAC01392.1"/>
    </source>
</evidence>
<accession>W8C502</accession>